<proteinExistence type="predicted"/>
<dbReference type="Gene3D" id="3.90.550.60">
    <property type="match status" value="1"/>
</dbReference>
<protein>
    <submittedName>
        <fullName evidence="2">Glycosyltransferase</fullName>
        <ecNumber evidence="2">2.4.-.-</ecNumber>
    </submittedName>
</protein>
<dbReference type="AlphaFoldDB" id="A0A9X4G593"/>
<evidence type="ECO:0000259" key="1">
    <source>
        <dbReference type="Pfam" id="PF00535"/>
    </source>
</evidence>
<dbReference type="InterPro" id="IPR029044">
    <property type="entry name" value="Nucleotide-diphossugar_trans"/>
</dbReference>
<dbReference type="EMBL" id="JAPHVQ010000011">
    <property type="protein sequence ID" value="MDE8035556.1"/>
    <property type="molecule type" value="Genomic_DNA"/>
</dbReference>
<reference evidence="2" key="1">
    <citation type="submission" date="2022-11" db="EMBL/GenBank/DDBJ databases">
        <authorList>
            <person name="Kamali M."/>
            <person name="Peak L."/>
            <person name="Go Y.Y."/>
            <person name="Balasuriya U.B.R."/>
            <person name="Carossino M."/>
        </authorList>
    </citation>
    <scope>NUCLEOTIDE SEQUENCE</scope>
    <source>
        <strain evidence="2">4524</strain>
    </source>
</reference>
<evidence type="ECO:0000313" key="2">
    <source>
        <dbReference type="EMBL" id="MDE8035556.1"/>
    </source>
</evidence>
<comment type="caution">
    <text evidence="2">The sequence shown here is derived from an EMBL/GenBank/DDBJ whole genome shotgun (WGS) entry which is preliminary data.</text>
</comment>
<feature type="domain" description="Glycosyltransferase 2-like" evidence="1">
    <location>
        <begin position="153"/>
        <end position="255"/>
    </location>
</feature>
<keyword evidence="2" id="KW-0808">Transferase</keyword>
<reference evidence="2" key="2">
    <citation type="journal article" date="2023" name="Pathogens">
        <title>Pathological Features and Genomic Characterization of an Actinobacillus equuli subsp. equuli Bearing Unique Virulence-Associated Genes from an Adult Horse with Pleuropneumonia.</title>
        <authorList>
            <person name="Kamali M."/>
            <person name="Carossino M."/>
            <person name="Del Piero F."/>
            <person name="Peak L."/>
            <person name="Mitchell M.S."/>
            <person name="Willette J."/>
            <person name="Baker R."/>
            <person name="Li F."/>
            <person name="Kenez A."/>
            <person name="Balasuriya U.B.R."/>
            <person name="Go Y.Y."/>
        </authorList>
    </citation>
    <scope>NUCLEOTIDE SEQUENCE</scope>
    <source>
        <strain evidence="2">4524</strain>
    </source>
</reference>
<name>A0A9X4G593_ACTEU</name>
<accession>A0A9X4G593</accession>
<keyword evidence="3" id="KW-1185">Reference proteome</keyword>
<dbReference type="GO" id="GO:0016757">
    <property type="term" value="F:glycosyltransferase activity"/>
    <property type="evidence" value="ECO:0007669"/>
    <property type="project" value="UniProtKB-KW"/>
</dbReference>
<gene>
    <name evidence="2" type="ORF">OQ257_10335</name>
</gene>
<dbReference type="Proteomes" id="UP001142444">
    <property type="component" value="Unassembled WGS sequence"/>
</dbReference>
<organism evidence="2 3">
    <name type="scientific">Actinobacillus equuli subsp. equuli</name>
    <dbReference type="NCBI Taxonomy" id="202947"/>
    <lineage>
        <taxon>Bacteria</taxon>
        <taxon>Pseudomonadati</taxon>
        <taxon>Pseudomonadota</taxon>
        <taxon>Gammaproteobacteria</taxon>
        <taxon>Pasteurellales</taxon>
        <taxon>Pasteurellaceae</taxon>
        <taxon>Actinobacillus</taxon>
    </lineage>
</organism>
<dbReference type="EC" id="2.4.-.-" evidence="2"/>
<dbReference type="Pfam" id="PF00535">
    <property type="entry name" value="Glycos_transf_2"/>
    <property type="match status" value="1"/>
</dbReference>
<evidence type="ECO:0000313" key="3">
    <source>
        <dbReference type="Proteomes" id="UP001142444"/>
    </source>
</evidence>
<sequence>MYFIQNSIYPKFNLCTQNDLYFRINQYVDLNIANSSLIFDKFGYVSTDTYFNSVSVGKWKNHTNLDDLNFSITFKGKIKINWILNRLHYSPKILDEIYLDNAELLETSFNLPFWNELEDGMLFFSIQALDKSVITDFSYFTNTKPNNTVKLGIVITHFNRQQYVLPALERLKQELLADTYFKNKVVLNVVDNSQNLPEVEGVNIIKNENLGGSGGFTRGLMALKEDGNYTHCLFMDDDASCEVEGIKRTISLLQFAKDPELAIGGAMLREDEMYRQYENGAKFDGLLTPIKAGLDLREVPHLLINEQEEKIDFCGWWYFAFPLSKVKHYTFPFFVRGDDIGFGLAHKFNIITLNGISSWQGDFALKHGPLPAYLDNRHQIMQHFHHFSGQGKLSLVKVTARMTLSNLFTYHYDTALASIYALEDAMKGDEFWKSNVDMTAKRKEISTLIQNEKAGNISVSLRDSSLPGNPHEGRLARLFRWATLNGNLLPTIFFKKGVVWQHKAHGHLREIYRYKRVLYIHWPSNTGFVLEHDKKKFFSLLFRYTKAVYKLISNYDRLKEEYQSSYDELTSTEFWKKQFKQDQ</sequence>
<dbReference type="InterPro" id="IPR001173">
    <property type="entry name" value="Glyco_trans_2-like"/>
</dbReference>
<dbReference type="RefSeq" id="WP_275218387.1">
    <property type="nucleotide sequence ID" value="NZ_JAPHVQ010000011.1"/>
</dbReference>
<dbReference type="SUPFAM" id="SSF53448">
    <property type="entry name" value="Nucleotide-diphospho-sugar transferases"/>
    <property type="match status" value="1"/>
</dbReference>
<keyword evidence="2" id="KW-0328">Glycosyltransferase</keyword>